<gene>
    <name evidence="1" type="ORF">ADUPG1_009282</name>
</gene>
<keyword evidence="2" id="KW-1185">Reference proteome</keyword>
<reference evidence="1" key="1">
    <citation type="submission" date="2022-03" db="EMBL/GenBank/DDBJ databases">
        <title>Draft genome sequence of Aduncisulcus paluster, a free-living microaerophilic Fornicata.</title>
        <authorList>
            <person name="Yuyama I."/>
            <person name="Kume K."/>
            <person name="Tamura T."/>
            <person name="Inagaki Y."/>
            <person name="Hashimoto T."/>
        </authorList>
    </citation>
    <scope>NUCLEOTIDE SEQUENCE</scope>
    <source>
        <strain evidence="1">NY0171</strain>
    </source>
</reference>
<organism evidence="1 2">
    <name type="scientific">Aduncisulcus paluster</name>
    <dbReference type="NCBI Taxonomy" id="2918883"/>
    <lineage>
        <taxon>Eukaryota</taxon>
        <taxon>Metamonada</taxon>
        <taxon>Carpediemonas-like organisms</taxon>
        <taxon>Aduncisulcus</taxon>
    </lineage>
</organism>
<accession>A0ABQ5KUZ8</accession>
<evidence type="ECO:0000313" key="2">
    <source>
        <dbReference type="Proteomes" id="UP001057375"/>
    </source>
</evidence>
<comment type="caution">
    <text evidence="1">The sequence shown here is derived from an EMBL/GenBank/DDBJ whole genome shotgun (WGS) entry which is preliminary data.</text>
</comment>
<dbReference type="Proteomes" id="UP001057375">
    <property type="component" value="Unassembled WGS sequence"/>
</dbReference>
<sequence length="105" mass="12636">MESHPQIHHVEEEKEQATKVVRKYSDLQLKKQESKALFKRHHPTALRGGLSDIKQDFRHGRHWRSTLDPHLRNKRQIRQPIRGYKTYHDKKVFTAVRKEVEHPSE</sequence>
<proteinExistence type="predicted"/>
<dbReference type="EMBL" id="BQXS01011183">
    <property type="protein sequence ID" value="GKT36287.1"/>
    <property type="molecule type" value="Genomic_DNA"/>
</dbReference>
<protein>
    <submittedName>
        <fullName evidence="1">Uncharacterized protein</fullName>
    </submittedName>
</protein>
<name>A0ABQ5KUZ8_9EUKA</name>
<evidence type="ECO:0000313" key="1">
    <source>
        <dbReference type="EMBL" id="GKT36287.1"/>
    </source>
</evidence>